<feature type="transmembrane region" description="Helical" evidence="7">
    <location>
        <begin position="97"/>
        <end position="115"/>
    </location>
</feature>
<dbReference type="InterPro" id="IPR003663">
    <property type="entry name" value="Sugar/inositol_transpt"/>
</dbReference>
<dbReference type="PRINTS" id="PR00171">
    <property type="entry name" value="SUGRTRNSPORT"/>
</dbReference>
<accession>A0ABP9YQH8</accession>
<dbReference type="Gene3D" id="1.20.1250.20">
    <property type="entry name" value="MFS general substrate transporter like domains"/>
    <property type="match status" value="1"/>
</dbReference>
<dbReference type="Proteomes" id="UP001473302">
    <property type="component" value="Unassembled WGS sequence"/>
</dbReference>
<comment type="caution">
    <text evidence="9">The sequence shown here is derived from an EMBL/GenBank/DDBJ whole genome shotgun (WGS) entry which is preliminary data.</text>
</comment>
<evidence type="ECO:0000256" key="3">
    <source>
        <dbReference type="ARBA" id="ARBA00022448"/>
    </source>
</evidence>
<dbReference type="PROSITE" id="PS00216">
    <property type="entry name" value="SUGAR_TRANSPORT_1"/>
    <property type="match status" value="1"/>
</dbReference>
<feature type="transmembrane region" description="Helical" evidence="7">
    <location>
        <begin position="12"/>
        <end position="30"/>
    </location>
</feature>
<dbReference type="InterPro" id="IPR020846">
    <property type="entry name" value="MFS_dom"/>
</dbReference>
<dbReference type="PANTHER" id="PTHR23503:SF8">
    <property type="entry name" value="FACILITATED GLUCOSE TRANSPORTER PROTEIN 1"/>
    <property type="match status" value="1"/>
</dbReference>
<comment type="subcellular location">
    <subcellularLocation>
        <location evidence="1">Membrane</location>
        <topology evidence="1">Multi-pass membrane protein</topology>
    </subcellularLocation>
</comment>
<evidence type="ECO:0000256" key="4">
    <source>
        <dbReference type="ARBA" id="ARBA00022692"/>
    </source>
</evidence>
<proteinExistence type="inferred from homology"/>
<reference evidence="9 10" key="1">
    <citation type="submission" date="2024-04" db="EMBL/GenBank/DDBJ databases">
        <title>genome sequences of Mucor flavus KT1a and Helicostylum pulchrum KT1b strains isolated from the surface of a dry-aged beef.</title>
        <authorList>
            <person name="Toyotome T."/>
            <person name="Hosono M."/>
            <person name="Torimaru M."/>
            <person name="Fukuda K."/>
            <person name="Mikami N."/>
        </authorList>
    </citation>
    <scope>NUCLEOTIDE SEQUENCE [LARGE SCALE GENOMIC DNA]</scope>
    <source>
        <strain evidence="9 10">KT1a</strain>
    </source>
</reference>
<feature type="transmembrane region" description="Helical" evidence="7">
    <location>
        <begin position="64"/>
        <end position="85"/>
    </location>
</feature>
<evidence type="ECO:0000256" key="5">
    <source>
        <dbReference type="ARBA" id="ARBA00022989"/>
    </source>
</evidence>
<name>A0ABP9YQH8_9FUNG</name>
<evidence type="ECO:0000256" key="7">
    <source>
        <dbReference type="SAM" id="Phobius"/>
    </source>
</evidence>
<dbReference type="PROSITE" id="PS00217">
    <property type="entry name" value="SUGAR_TRANSPORT_2"/>
    <property type="match status" value="1"/>
</dbReference>
<keyword evidence="4 7" id="KW-0812">Transmembrane</keyword>
<keyword evidence="6 7" id="KW-0472">Membrane</keyword>
<gene>
    <name evidence="9" type="ORF">MFLAVUS_002530</name>
</gene>
<dbReference type="PROSITE" id="PS51257">
    <property type="entry name" value="PROKAR_LIPOPROTEIN"/>
    <property type="match status" value="1"/>
</dbReference>
<evidence type="ECO:0000256" key="2">
    <source>
        <dbReference type="ARBA" id="ARBA00010992"/>
    </source>
</evidence>
<feature type="transmembrane region" description="Helical" evidence="7">
    <location>
        <begin position="427"/>
        <end position="451"/>
    </location>
</feature>
<dbReference type="PROSITE" id="PS50850">
    <property type="entry name" value="MFS"/>
    <property type="match status" value="1"/>
</dbReference>
<keyword evidence="3" id="KW-0813">Transport</keyword>
<protein>
    <recommendedName>
        <fullName evidence="8">Major facilitator superfamily (MFS) profile domain-containing protein</fullName>
    </recommendedName>
</protein>
<evidence type="ECO:0000313" key="9">
    <source>
        <dbReference type="EMBL" id="GAA5809126.1"/>
    </source>
</evidence>
<dbReference type="Pfam" id="PF00083">
    <property type="entry name" value="Sugar_tr"/>
    <property type="match status" value="1"/>
</dbReference>
<organism evidence="9 10">
    <name type="scientific">Mucor flavus</name>
    <dbReference type="NCBI Taxonomy" id="439312"/>
    <lineage>
        <taxon>Eukaryota</taxon>
        <taxon>Fungi</taxon>
        <taxon>Fungi incertae sedis</taxon>
        <taxon>Mucoromycota</taxon>
        <taxon>Mucoromycotina</taxon>
        <taxon>Mucoromycetes</taxon>
        <taxon>Mucorales</taxon>
        <taxon>Mucorineae</taxon>
        <taxon>Mucoraceae</taxon>
        <taxon>Mucor</taxon>
    </lineage>
</organism>
<dbReference type="InterPro" id="IPR005828">
    <property type="entry name" value="MFS_sugar_transport-like"/>
</dbReference>
<dbReference type="PANTHER" id="PTHR23503">
    <property type="entry name" value="SOLUTE CARRIER FAMILY 2"/>
    <property type="match status" value="1"/>
</dbReference>
<feature type="transmembrane region" description="Helical" evidence="7">
    <location>
        <begin position="365"/>
        <end position="387"/>
    </location>
</feature>
<feature type="domain" description="Major facilitator superfamily (MFS) profile" evidence="8">
    <location>
        <begin position="15"/>
        <end position="481"/>
    </location>
</feature>
<feature type="transmembrane region" description="Helical" evidence="7">
    <location>
        <begin position="457"/>
        <end position="475"/>
    </location>
</feature>
<evidence type="ECO:0000256" key="6">
    <source>
        <dbReference type="ARBA" id="ARBA00023136"/>
    </source>
</evidence>
<feature type="transmembrane region" description="Helical" evidence="7">
    <location>
        <begin position="393"/>
        <end position="415"/>
    </location>
</feature>
<dbReference type="EMBL" id="BAABUK010000004">
    <property type="protein sequence ID" value="GAA5809126.1"/>
    <property type="molecule type" value="Genomic_DNA"/>
</dbReference>
<feature type="transmembrane region" description="Helical" evidence="7">
    <location>
        <begin position="338"/>
        <end position="358"/>
    </location>
</feature>
<dbReference type="InterPro" id="IPR045263">
    <property type="entry name" value="GLUT"/>
</dbReference>
<keyword evidence="5 7" id="KW-1133">Transmembrane helix</keyword>
<keyword evidence="10" id="KW-1185">Reference proteome</keyword>
<comment type="similarity">
    <text evidence="2">Belongs to the major facilitator superfamily. Sugar transporter (TC 2.A.1.1) family.</text>
</comment>
<evidence type="ECO:0000259" key="8">
    <source>
        <dbReference type="PROSITE" id="PS50850"/>
    </source>
</evidence>
<evidence type="ECO:0000313" key="10">
    <source>
        <dbReference type="Proteomes" id="UP001473302"/>
    </source>
</evidence>
<dbReference type="SUPFAM" id="SSF103473">
    <property type="entry name" value="MFS general substrate transporter"/>
    <property type="match status" value="1"/>
</dbReference>
<dbReference type="InterPro" id="IPR036259">
    <property type="entry name" value="MFS_trans_sf"/>
</dbReference>
<feature type="transmembrane region" description="Helical" evidence="7">
    <location>
        <begin position="160"/>
        <end position="178"/>
    </location>
</feature>
<sequence>MDSLDLKLPGYMVYCVIIACLGSFSNGWVIGSANVPGEVTHACANGMAHVANSAFPDCLPMNDALWGFAVSSFCVGGLIGGLFGGTVQTKFGRKKTIIFNNLGWIIGAILIGASVSPAMFIIGRIFCGLSCGLGSLSTPTYVGEISTVKARGTMGTCNQFAIVIGILLASVVGLPLAYVPLWRINYAIVAIPAIAQFFLMPGCVESPRYLISQNRLEEARANLQRLRPGANIEREFFEQVEGILGSSAARAITNANNMDKVEEKDIDNSKLEDGVQEGDNEMHATLNMIQIFKDPLIRKIAVTVILLHVIQQLIGMNAVMYYSTTIFNMSFDADMSKYMAIVTTVVNFVSTIISLVLIDRMGRRPLLLIAEGGACIFSVLLIIGYVYNIGALLIVAVFGYVLSFAIGVGPIPWMMTSEMSPVYASSAVGSIATAVNWAMNFLIGQCFPVIFAKIQGYSFAIFAAIAALAFVFTWFRVPETKNRSIEAIVKSFET</sequence>
<evidence type="ECO:0000256" key="1">
    <source>
        <dbReference type="ARBA" id="ARBA00004141"/>
    </source>
</evidence>
<dbReference type="InterPro" id="IPR005829">
    <property type="entry name" value="Sugar_transporter_CS"/>
</dbReference>
<feature type="transmembrane region" description="Helical" evidence="7">
    <location>
        <begin position="300"/>
        <end position="323"/>
    </location>
</feature>